<dbReference type="EMBL" id="JBHTAS010000001">
    <property type="protein sequence ID" value="MFC7142155.1"/>
    <property type="molecule type" value="Genomic_DNA"/>
</dbReference>
<gene>
    <name evidence="3" type="ORF">ACFQMA_20250</name>
</gene>
<evidence type="ECO:0000256" key="2">
    <source>
        <dbReference type="SAM" id="Phobius"/>
    </source>
</evidence>
<feature type="region of interest" description="Disordered" evidence="1">
    <location>
        <begin position="205"/>
        <end position="239"/>
    </location>
</feature>
<keyword evidence="2" id="KW-1133">Transmembrane helix</keyword>
<dbReference type="GeneID" id="78822490"/>
<dbReference type="AlphaFoldDB" id="A0ABD5Y469"/>
<evidence type="ECO:0008006" key="5">
    <source>
        <dbReference type="Google" id="ProtNLM"/>
    </source>
</evidence>
<accession>A0ABD5Y469</accession>
<dbReference type="InterPro" id="IPR055693">
    <property type="entry name" value="DUF7269"/>
</dbReference>
<organism evidence="3 4">
    <name type="scientific">Halosimplex aquaticum</name>
    <dbReference type="NCBI Taxonomy" id="3026162"/>
    <lineage>
        <taxon>Archaea</taxon>
        <taxon>Methanobacteriati</taxon>
        <taxon>Methanobacteriota</taxon>
        <taxon>Stenosarchaea group</taxon>
        <taxon>Halobacteria</taxon>
        <taxon>Halobacteriales</taxon>
        <taxon>Haloarculaceae</taxon>
        <taxon>Halosimplex</taxon>
    </lineage>
</organism>
<dbReference type="Proteomes" id="UP001596432">
    <property type="component" value="Unassembled WGS sequence"/>
</dbReference>
<dbReference type="Pfam" id="PF23933">
    <property type="entry name" value="DUF7269"/>
    <property type="match status" value="1"/>
</dbReference>
<evidence type="ECO:0000313" key="3">
    <source>
        <dbReference type="EMBL" id="MFC7142155.1"/>
    </source>
</evidence>
<feature type="compositionally biased region" description="Basic and acidic residues" evidence="1">
    <location>
        <begin position="221"/>
        <end position="232"/>
    </location>
</feature>
<feature type="transmembrane region" description="Helical" evidence="2">
    <location>
        <begin position="50"/>
        <end position="69"/>
    </location>
</feature>
<evidence type="ECO:0000256" key="1">
    <source>
        <dbReference type="SAM" id="MobiDB-lite"/>
    </source>
</evidence>
<reference evidence="3 4" key="1">
    <citation type="journal article" date="2019" name="Int. J. Syst. Evol. Microbiol.">
        <title>The Global Catalogue of Microorganisms (GCM) 10K type strain sequencing project: providing services to taxonomists for standard genome sequencing and annotation.</title>
        <authorList>
            <consortium name="The Broad Institute Genomics Platform"/>
            <consortium name="The Broad Institute Genome Sequencing Center for Infectious Disease"/>
            <person name="Wu L."/>
            <person name="Ma J."/>
        </authorList>
    </citation>
    <scope>NUCLEOTIDE SEQUENCE [LARGE SCALE GENOMIC DNA]</scope>
    <source>
        <strain evidence="3 4">XZYJT29</strain>
    </source>
</reference>
<keyword evidence="2" id="KW-0812">Transmembrane</keyword>
<sequence length="239" mass="24974">MRGPVRTAFGVIGVFATLLGLLSVGAPSFVADTEPLATLVGTASTVEPRTLFVVGSAAFGLYLVGAAWASPEDRLVGGDCSGADRFERVLAAPPETVTAPDRTLVADDFDAAVERANDGDERAMDQIRERLRRLAVARLERDGWDDGSAAEAVASGEWTDDRTAAAFLSDAGATVPSLRSRLGLWLDPATERERRIRRTVAAIDALPDTGPAGETSQDGADTDHGRTDEEGLHGGGVGG</sequence>
<proteinExistence type="predicted"/>
<comment type="caution">
    <text evidence="3">The sequence shown here is derived from an EMBL/GenBank/DDBJ whole genome shotgun (WGS) entry which is preliminary data.</text>
</comment>
<keyword evidence="2" id="KW-0472">Membrane</keyword>
<protein>
    <recommendedName>
        <fullName evidence="5">DUF4129 domain-containing protein</fullName>
    </recommendedName>
</protein>
<feature type="transmembrane region" description="Helical" evidence="2">
    <location>
        <begin position="7"/>
        <end position="30"/>
    </location>
</feature>
<name>A0ABD5Y469_9EURY</name>
<keyword evidence="4" id="KW-1185">Reference proteome</keyword>
<evidence type="ECO:0000313" key="4">
    <source>
        <dbReference type="Proteomes" id="UP001596432"/>
    </source>
</evidence>
<dbReference type="RefSeq" id="WP_274323226.1">
    <property type="nucleotide sequence ID" value="NZ_CP118158.1"/>
</dbReference>